<evidence type="ECO:0000313" key="1">
    <source>
        <dbReference type="EMBL" id="KZP04084.1"/>
    </source>
</evidence>
<keyword evidence="2" id="KW-1185">Reference proteome</keyword>
<dbReference type="EMBL" id="KV417962">
    <property type="protein sequence ID" value="KZP04084.1"/>
    <property type="molecule type" value="Genomic_DNA"/>
</dbReference>
<sequence>MIQTTARLPEYHGIHLKTPNEKEARLKHAPIAWKKADPEERVDMALHRLQVAGFEPIEWGTPLYRRMGVPVILMHHSYLIEDEKLDRASKLLLDLGTKFGSKVGWAGEGTFIPYRLVQGYGA</sequence>
<dbReference type="OrthoDB" id="4202165at2759"/>
<dbReference type="AlphaFoldDB" id="A0A167UM47"/>
<evidence type="ECO:0000313" key="2">
    <source>
        <dbReference type="Proteomes" id="UP000076532"/>
    </source>
</evidence>
<name>A0A167UM47_9AGAM</name>
<reference evidence="1 2" key="1">
    <citation type="journal article" date="2016" name="Mol. Biol. Evol.">
        <title>Comparative Genomics of Early-Diverging Mushroom-Forming Fungi Provides Insights into the Origins of Lignocellulose Decay Capabilities.</title>
        <authorList>
            <person name="Nagy L.G."/>
            <person name="Riley R."/>
            <person name="Tritt A."/>
            <person name="Adam C."/>
            <person name="Daum C."/>
            <person name="Floudas D."/>
            <person name="Sun H."/>
            <person name="Yadav J.S."/>
            <person name="Pangilinan J."/>
            <person name="Larsson K.H."/>
            <person name="Matsuura K."/>
            <person name="Barry K."/>
            <person name="Labutti K."/>
            <person name="Kuo R."/>
            <person name="Ohm R.A."/>
            <person name="Bhattacharya S.S."/>
            <person name="Shirouzu T."/>
            <person name="Yoshinaga Y."/>
            <person name="Martin F.M."/>
            <person name="Grigoriev I.V."/>
            <person name="Hibbett D.S."/>
        </authorList>
    </citation>
    <scope>NUCLEOTIDE SEQUENCE [LARGE SCALE GENOMIC DNA]</scope>
    <source>
        <strain evidence="1 2">CBS 109695</strain>
    </source>
</reference>
<gene>
    <name evidence="1" type="ORF">FIBSPDRAFT_968445</name>
</gene>
<protein>
    <submittedName>
        <fullName evidence="1">Uncharacterized protein</fullName>
    </submittedName>
</protein>
<proteinExistence type="predicted"/>
<organism evidence="1 2">
    <name type="scientific">Athelia psychrophila</name>
    <dbReference type="NCBI Taxonomy" id="1759441"/>
    <lineage>
        <taxon>Eukaryota</taxon>
        <taxon>Fungi</taxon>
        <taxon>Dikarya</taxon>
        <taxon>Basidiomycota</taxon>
        <taxon>Agaricomycotina</taxon>
        <taxon>Agaricomycetes</taxon>
        <taxon>Agaricomycetidae</taxon>
        <taxon>Atheliales</taxon>
        <taxon>Atheliaceae</taxon>
        <taxon>Athelia</taxon>
    </lineage>
</organism>
<dbReference type="Proteomes" id="UP000076532">
    <property type="component" value="Unassembled WGS sequence"/>
</dbReference>
<accession>A0A167UM47</accession>